<feature type="chain" id="PRO_5038350245" description="Alpha-amylase" evidence="13">
    <location>
        <begin position="30"/>
        <end position="623"/>
    </location>
</feature>
<evidence type="ECO:0000256" key="5">
    <source>
        <dbReference type="ARBA" id="ARBA00017303"/>
    </source>
</evidence>
<dbReference type="PANTHER" id="PTHR43447">
    <property type="entry name" value="ALPHA-AMYLASE"/>
    <property type="match status" value="1"/>
</dbReference>
<dbReference type="SUPFAM" id="SSF81296">
    <property type="entry name" value="E set domains"/>
    <property type="match status" value="1"/>
</dbReference>
<comment type="caution">
    <text evidence="15">The sequence shown here is derived from an EMBL/GenBank/DDBJ whole genome shotgun (WGS) entry which is preliminary data.</text>
</comment>
<keyword evidence="16" id="KW-1185">Reference proteome</keyword>
<keyword evidence="10" id="KW-0326">Glycosidase</keyword>
<dbReference type="SUPFAM" id="SSF51011">
    <property type="entry name" value="Glycosyl hydrolase domain"/>
    <property type="match status" value="1"/>
</dbReference>
<keyword evidence="7" id="KW-0378">Hydrolase</keyword>
<dbReference type="InterPro" id="IPR013783">
    <property type="entry name" value="Ig-like_fold"/>
</dbReference>
<keyword evidence="8" id="KW-0106">Calcium</keyword>
<dbReference type="EMBL" id="JAGSOH010000139">
    <property type="protein sequence ID" value="MBR7830546.1"/>
    <property type="molecule type" value="Genomic_DNA"/>
</dbReference>
<evidence type="ECO:0000256" key="4">
    <source>
        <dbReference type="ARBA" id="ARBA00012595"/>
    </source>
</evidence>
<dbReference type="SMART" id="SM00632">
    <property type="entry name" value="Aamy_C"/>
    <property type="match status" value="1"/>
</dbReference>
<dbReference type="GO" id="GO:0004556">
    <property type="term" value="F:alpha-amylase activity"/>
    <property type="evidence" value="ECO:0007669"/>
    <property type="project" value="UniProtKB-EC"/>
</dbReference>
<dbReference type="GO" id="GO:0046872">
    <property type="term" value="F:metal ion binding"/>
    <property type="evidence" value="ECO:0007669"/>
    <property type="project" value="UniProtKB-KW"/>
</dbReference>
<dbReference type="GO" id="GO:0005975">
    <property type="term" value="P:carbohydrate metabolic process"/>
    <property type="evidence" value="ECO:0007669"/>
    <property type="project" value="InterPro"/>
</dbReference>
<evidence type="ECO:0000256" key="7">
    <source>
        <dbReference type="ARBA" id="ARBA00022801"/>
    </source>
</evidence>
<keyword evidence="9" id="KW-0119">Carbohydrate metabolism</keyword>
<accession>A0A941IPL4</accession>
<dbReference type="InterPro" id="IPR013780">
    <property type="entry name" value="Glyco_hydro_b"/>
</dbReference>
<dbReference type="InterPro" id="IPR017853">
    <property type="entry name" value="GH"/>
</dbReference>
<dbReference type="Gene3D" id="2.60.40.10">
    <property type="entry name" value="Immunoglobulins"/>
    <property type="match status" value="1"/>
</dbReference>
<gene>
    <name evidence="15" type="ORF">KDK95_29865</name>
</gene>
<dbReference type="InterPro" id="IPR031319">
    <property type="entry name" value="A-amylase_C"/>
</dbReference>
<evidence type="ECO:0000256" key="1">
    <source>
        <dbReference type="ARBA" id="ARBA00000548"/>
    </source>
</evidence>
<evidence type="ECO:0000256" key="8">
    <source>
        <dbReference type="ARBA" id="ARBA00022837"/>
    </source>
</evidence>
<dbReference type="EC" id="3.2.1.1" evidence="4"/>
<dbReference type="AlphaFoldDB" id="A0A941IPL4"/>
<evidence type="ECO:0000256" key="12">
    <source>
        <dbReference type="RuleBase" id="RU003615"/>
    </source>
</evidence>
<dbReference type="Gene3D" id="3.20.20.80">
    <property type="entry name" value="Glycosidases"/>
    <property type="match status" value="1"/>
</dbReference>
<evidence type="ECO:0000256" key="11">
    <source>
        <dbReference type="ARBA" id="ARBA00030238"/>
    </source>
</evidence>
<keyword evidence="6" id="KW-0479">Metal-binding</keyword>
<evidence type="ECO:0000256" key="10">
    <source>
        <dbReference type="ARBA" id="ARBA00023295"/>
    </source>
</evidence>
<dbReference type="GO" id="GO:2001070">
    <property type="term" value="F:starch binding"/>
    <property type="evidence" value="ECO:0007669"/>
    <property type="project" value="InterPro"/>
</dbReference>
<dbReference type="InterPro" id="IPR006047">
    <property type="entry name" value="GH13_cat_dom"/>
</dbReference>
<sequence length="623" mass="65114">MSRSGRQRRRPGISALLTPLLATTLTASAVFAPAVLHPGQAHASTLSKDVTANLFEYDFNSIATDCTNVLGPDGFAAVQVAPPEDSYDQASHDWWDVYQPVDYTVGGRLGTEAQFESMINACHAAGVKVYVDAVLNHMAAGTGGSDTSYDGQSFDSGTLTYPNFSSADFHGYPVNCPESSDSIVNWLSYTEVTQCRLSGLPDLATDTTAVRSAEAAYLNGMISMGVDGFRLDSATEIGETDIAAIEALLEKDTTTGSAVSITQEVYPGSSGQDSRLNPTSFEGEGSVTAIDYTYAITDDFKNGDLAALSGYSPTLPSSYASTFVTNQDTERASSPSLSYANGSEYVLADEFLLAYGYGSPQIFSSFEYGSYDQGPPDASNGDVTDTVCGTGAWECTERNAAVDAMVGWHDLALTDGGPVSNWTTDGNDLIAFSRGSAAWIAINNGSSAETATFTTGLPDGSYCDIIADTYSDGSCSGSGIVVADGQATVTVPAGGSVAIDADSVIGNATAVIDVTVPSSTPGGDTVYIAGDFSALGTGISSGTDWEPGLHPMTRIGTDEWQAVVHAVSGTTLEYKFDLNGTWSNVEEAASCADRANRTFYFNGADSSYTAEDTVYDWAGLNGC</sequence>
<name>A0A941IPL4_9ACTN</name>
<dbReference type="SUPFAM" id="SSF51445">
    <property type="entry name" value="(Trans)glycosidases"/>
    <property type="match status" value="1"/>
</dbReference>
<feature type="domain" description="CBM20" evidence="14">
    <location>
        <begin position="502"/>
        <end position="619"/>
    </location>
</feature>
<dbReference type="Proteomes" id="UP000676325">
    <property type="component" value="Unassembled WGS sequence"/>
</dbReference>
<evidence type="ECO:0000256" key="6">
    <source>
        <dbReference type="ARBA" id="ARBA00022723"/>
    </source>
</evidence>
<dbReference type="InterPro" id="IPR006048">
    <property type="entry name" value="A-amylase/branching_C"/>
</dbReference>
<dbReference type="Gene3D" id="2.60.40.1180">
    <property type="entry name" value="Golgi alpha-mannosidase II"/>
    <property type="match status" value="1"/>
</dbReference>
<keyword evidence="13" id="KW-0732">Signal</keyword>
<evidence type="ECO:0000256" key="9">
    <source>
        <dbReference type="ARBA" id="ARBA00023277"/>
    </source>
</evidence>
<organism evidence="15 16">
    <name type="scientific">Actinospica acidithermotolerans</name>
    <dbReference type="NCBI Taxonomy" id="2828514"/>
    <lineage>
        <taxon>Bacteria</taxon>
        <taxon>Bacillati</taxon>
        <taxon>Actinomycetota</taxon>
        <taxon>Actinomycetes</taxon>
        <taxon>Catenulisporales</taxon>
        <taxon>Actinospicaceae</taxon>
        <taxon>Actinospica</taxon>
    </lineage>
</organism>
<reference evidence="15" key="1">
    <citation type="submission" date="2021-04" db="EMBL/GenBank/DDBJ databases">
        <title>Genome based classification of Actinospica acidithermotolerans sp. nov., an actinobacterium isolated from an Indonesian hot spring.</title>
        <authorList>
            <person name="Kusuma A.B."/>
            <person name="Putra K.E."/>
            <person name="Nafisah S."/>
            <person name="Loh J."/>
            <person name="Nouioui I."/>
            <person name="Goodfellow M."/>
        </authorList>
    </citation>
    <scope>NUCLEOTIDE SEQUENCE</scope>
    <source>
        <strain evidence="15">MGRD01-02</strain>
    </source>
</reference>
<feature type="signal peptide" evidence="13">
    <location>
        <begin position="1"/>
        <end position="29"/>
    </location>
</feature>
<evidence type="ECO:0000313" key="16">
    <source>
        <dbReference type="Proteomes" id="UP000676325"/>
    </source>
</evidence>
<comment type="similarity">
    <text evidence="3 12">Belongs to the glycosyl hydrolase 13 family.</text>
</comment>
<evidence type="ECO:0000256" key="2">
    <source>
        <dbReference type="ARBA" id="ARBA00001913"/>
    </source>
</evidence>
<proteinExistence type="inferred from homology"/>
<evidence type="ECO:0000256" key="3">
    <source>
        <dbReference type="ARBA" id="ARBA00008061"/>
    </source>
</evidence>
<protein>
    <recommendedName>
        <fullName evidence="5">Alpha-amylase</fullName>
        <ecNumber evidence="4">3.2.1.1</ecNumber>
    </recommendedName>
    <alternativeName>
        <fullName evidence="11">1,4-alpha-D-glucan glucanohydrolase</fullName>
    </alternativeName>
</protein>
<comment type="catalytic activity">
    <reaction evidence="1">
        <text>Endohydrolysis of (1-&gt;4)-alpha-D-glucosidic linkages in polysaccharides containing three or more (1-&gt;4)-alpha-linked D-glucose units.</text>
        <dbReference type="EC" id="3.2.1.1"/>
    </reaction>
</comment>
<evidence type="ECO:0000313" key="15">
    <source>
        <dbReference type="EMBL" id="MBR7830546.1"/>
    </source>
</evidence>
<dbReference type="RefSeq" id="WP_212521671.1">
    <property type="nucleotide sequence ID" value="NZ_JAGSOH010000139.1"/>
</dbReference>
<dbReference type="SMART" id="SM00642">
    <property type="entry name" value="Aamy"/>
    <property type="match status" value="1"/>
</dbReference>
<dbReference type="PRINTS" id="PR00110">
    <property type="entry name" value="ALPHAAMYLASE"/>
</dbReference>
<dbReference type="InterPro" id="IPR002044">
    <property type="entry name" value="CBM20"/>
</dbReference>
<dbReference type="InterPro" id="IPR014756">
    <property type="entry name" value="Ig_E-set"/>
</dbReference>
<dbReference type="Pfam" id="PF00128">
    <property type="entry name" value="Alpha-amylase"/>
    <property type="match status" value="1"/>
</dbReference>
<dbReference type="Pfam" id="PF02806">
    <property type="entry name" value="Alpha-amylase_C"/>
    <property type="match status" value="1"/>
</dbReference>
<evidence type="ECO:0000256" key="13">
    <source>
        <dbReference type="SAM" id="SignalP"/>
    </source>
</evidence>
<dbReference type="InterPro" id="IPR006046">
    <property type="entry name" value="Alpha_amylase"/>
</dbReference>
<comment type="cofactor">
    <cofactor evidence="2">
        <name>Ca(2+)</name>
        <dbReference type="ChEBI" id="CHEBI:29108"/>
    </cofactor>
</comment>
<dbReference type="PROSITE" id="PS51166">
    <property type="entry name" value="CBM20"/>
    <property type="match status" value="1"/>
</dbReference>
<evidence type="ECO:0000259" key="14">
    <source>
        <dbReference type="PROSITE" id="PS51166"/>
    </source>
</evidence>